<evidence type="ECO:0000259" key="20">
    <source>
        <dbReference type="PROSITE" id="PS50004"/>
    </source>
</evidence>
<feature type="coiled-coil region" evidence="18">
    <location>
        <begin position="140"/>
        <end position="174"/>
    </location>
</feature>
<dbReference type="InterPro" id="IPR021656">
    <property type="entry name" value="C2-C2_1"/>
</dbReference>
<feature type="region of interest" description="Disordered" evidence="19">
    <location>
        <begin position="1123"/>
        <end position="1201"/>
    </location>
</feature>
<dbReference type="GO" id="GO:1905515">
    <property type="term" value="P:non-motile cilium assembly"/>
    <property type="evidence" value="ECO:0007669"/>
    <property type="project" value="TreeGrafter"/>
</dbReference>
<keyword evidence="10 18" id="KW-0175">Coiled coil</keyword>
<dbReference type="FunFam" id="2.60.40.150:FF:000073">
    <property type="entry name" value="protein fantom isoform X1"/>
    <property type="match status" value="1"/>
</dbReference>
<sequence>MQPAYGSNRCLKYKSKHLLPLVLIDMRYLAILQQNGRHGLFTSRSVPTQHSKQIHSVAPGKALETSTARTMKTRQAVSRVSREELEDRFLRLHDENILLKQHARKQEDKIKRMATKLIRLVNDKKRYERVGGGPQRLGRDVEMEEMIEQLQEKVHELERQNEVLKNRLISAKQQLQGQGHRQTPHSRVQARINTGRRRASATTSLQECPRKGVRFQNIDEAETVQPTLTKYGNSLLEEARGEIRNLENVIQSQRGQIEELEHLAEILKTQLRRKENEIELSLLQLREQQATDQRSNIRDNVELIKLHKQLVEKSNALSVIEGKFIQLQEKQRTLRISHDALMANGDELNMQLKDQRLKCCSLEKQLHSARFAERRVEELQDRINDLEKERELLKENYDKLYNSAFSAAQEEQWKLKEQQMKVQIAQLETALKSDLTDKTEVLDKLKTERDQNEKLVQENRELQLQCLQQRQQLDELKSRMRFFNQESDIDADDLSEALLLIKAQKEQKNGDLSFLEKVDNKLNKDLEHSMKELQATHAETVQELEKTRNMLIMQHKINKDYQMEVEAVTQKMENLQQDYELKVEQYVHLLDIRTARIQKLEAQLKDIAYGTKQYKFKAEITPDDSVDEFDETIHLERGENLFEIHINKVTFSPEALQASGDKEPVTFCTYAFYDFELQTTPIDRGLHPEYNFTSQYLVHVNDLFLQYIQKNTVTLELHQAYSTDYETIAACQLRFHEILEKSSRIFCTASLVGTKGDIPNFGTVEYWFRLRVPMDQAIRLYRERAKALGYITSNFKKPEKKQLLSQQAPTTAQISSTDSTDGNLNELHITVRCCSNLQSRASHLQPHAYVVYKFFDFPDHDTAIIPSSNDPQFDDHMCFPVPMSMDLDRYLKSESLGFYVFDDSDTQENIYIGKVNVPLISLAHDRCISGIFELMDNEKHSAGTIQVILKWKFTYLPPSGSITNEDLGKFICREEPEVVQKLPPTSLGVTSVVETSPPPPKDIKDNSPEMEHKPETENSMSAVTYSSKLFVFCCLSGGGSCRGRVGGRCRNGGGGVVVEEEVVVVVEVEMEVVIVEEEVVVEEEEEEAKKVVEEEVVVVVEVEIVEEEVVVMVMEEEEAKKVVEKEESSVAEVEETIERTEQGKEDDISFLSEGQLASQSAASSEDETEITEELESEDEDRSASDSDDCIIPGSISKETKQPSEEIRIEIIALSLNDSRITRDDTIQRLFVECRFYSLPAEETPVSLPKPRNGQWVYYNYTNVIYLDKENNRAERGILKAILQRQELPHRSVRFTVVSDPPEDEQDLECEDIGIAHVDLMDLFQKGRDIIEQDLDVLDARADGGSIGKLKVTVKALSALQSVNEQHGED</sequence>
<feature type="compositionally biased region" description="Basic and acidic residues" evidence="19">
    <location>
        <begin position="1136"/>
        <end position="1147"/>
    </location>
</feature>
<dbReference type="FunFam" id="2.60.40.150:FF:000075">
    <property type="entry name" value="protein fantom isoform X1"/>
    <property type="match status" value="1"/>
</dbReference>
<evidence type="ECO:0000256" key="9">
    <source>
        <dbReference type="ARBA" id="ARBA00022949"/>
    </source>
</evidence>
<gene>
    <name evidence="21" type="ORF">LTLLF_145125</name>
</gene>
<comment type="function">
    <text evidence="14">Negatively regulates signaling through the G-protein coupled thromboxane A2 receptor (TBXA2R). May be involved in mechanisms like programmed cell death, craniofacial development, patterning of the limbs, and formation of the left-right axis. Involved in the organization of apical junctions; the function is proposed to implicate a NPHP1-4-8 module. Does not seem to be strictly required for ciliogenesis. Involved in establishment of planar cell polarity such as in cochlear sensory epithelium and is proposed to implicate stabilization of disheveled proteins. Involved in regulation of proteasomal activity at the primary cilium probably implicating association with PSDM2.</text>
</comment>
<evidence type="ECO:0000256" key="13">
    <source>
        <dbReference type="ARBA" id="ARBA00023273"/>
    </source>
</evidence>
<dbReference type="SMART" id="SM00239">
    <property type="entry name" value="C2"/>
    <property type="match status" value="2"/>
</dbReference>
<dbReference type="Pfam" id="PF11618">
    <property type="entry name" value="C2-C2_1"/>
    <property type="match status" value="1"/>
</dbReference>
<feature type="compositionally biased region" description="Basic and acidic residues" evidence="19">
    <location>
        <begin position="1001"/>
        <end position="1016"/>
    </location>
</feature>
<evidence type="ECO:0000256" key="10">
    <source>
        <dbReference type="ARBA" id="ARBA00023054"/>
    </source>
</evidence>
<proteinExistence type="inferred from homology"/>
<dbReference type="GO" id="GO:0032391">
    <property type="term" value="C:photoreceptor connecting cilium"/>
    <property type="evidence" value="ECO:0007669"/>
    <property type="project" value="TreeGrafter"/>
</dbReference>
<keyword evidence="7" id="KW-0963">Cytoplasm</keyword>
<dbReference type="GO" id="GO:0005930">
    <property type="term" value="C:axoneme"/>
    <property type="evidence" value="ECO:0007669"/>
    <property type="project" value="UniProtKB-SubCell"/>
</dbReference>
<feature type="coiled-coil region" evidence="18">
    <location>
        <begin position="362"/>
        <end position="403"/>
    </location>
</feature>
<evidence type="ECO:0000256" key="1">
    <source>
        <dbReference type="ARBA" id="ARBA00004120"/>
    </source>
</evidence>
<comment type="similarity">
    <text evidence="5">Belongs to the RPGRIP1 family.</text>
</comment>
<evidence type="ECO:0000256" key="3">
    <source>
        <dbReference type="ARBA" id="ARBA00004430"/>
    </source>
</evidence>
<feature type="coiled-coil region" evidence="18">
    <location>
        <begin position="236"/>
        <end position="291"/>
    </location>
</feature>
<dbReference type="FunFam" id="2.60.40.150:FF:000196">
    <property type="entry name" value="Protein fantom"/>
    <property type="match status" value="1"/>
</dbReference>
<evidence type="ECO:0000256" key="2">
    <source>
        <dbReference type="ARBA" id="ARBA00004300"/>
    </source>
</evidence>
<evidence type="ECO:0000256" key="5">
    <source>
        <dbReference type="ARBA" id="ARBA00006042"/>
    </source>
</evidence>
<keyword evidence="6" id="KW-0796">Tight junction</keyword>
<dbReference type="Proteomes" id="UP000710432">
    <property type="component" value="Unassembled WGS sequence"/>
</dbReference>
<evidence type="ECO:0000256" key="14">
    <source>
        <dbReference type="ARBA" id="ARBA00058876"/>
    </source>
</evidence>
<comment type="caution">
    <text evidence="21">The sequence shown here is derived from an EMBL/GenBank/DDBJ whole genome shotgun (WGS) entry which is preliminary data.</text>
</comment>
<dbReference type="CDD" id="cd00030">
    <property type="entry name" value="C2"/>
    <property type="match status" value="1"/>
</dbReference>
<dbReference type="InterPro" id="IPR041091">
    <property type="entry name" value="RPGRIP1_C"/>
</dbReference>
<dbReference type="Pfam" id="PF18111">
    <property type="entry name" value="RPGR1_C"/>
    <property type="match status" value="1"/>
</dbReference>
<evidence type="ECO:0000256" key="11">
    <source>
        <dbReference type="ARBA" id="ARBA00023069"/>
    </source>
</evidence>
<evidence type="ECO:0000256" key="16">
    <source>
        <dbReference type="ARBA" id="ARBA00078503"/>
    </source>
</evidence>
<reference evidence="21" key="1">
    <citation type="submission" date="2020-03" db="EMBL/GenBank/DDBJ databases">
        <title>Studies in the Genomics of Life Span.</title>
        <authorList>
            <person name="Glass D."/>
        </authorList>
    </citation>
    <scope>NUCLEOTIDE SEQUENCE</scope>
    <source>
        <strain evidence="21">LTLLF</strain>
        <tissue evidence="21">Muscle</tissue>
    </source>
</reference>
<dbReference type="PANTHER" id="PTHR14240:SF4">
    <property type="entry name" value="PROTEIN FANTOM"/>
    <property type="match status" value="1"/>
</dbReference>
<dbReference type="GO" id="GO:0009966">
    <property type="term" value="P:regulation of signal transduction"/>
    <property type="evidence" value="ECO:0007669"/>
    <property type="project" value="UniProtKB-ARBA"/>
</dbReference>
<keyword evidence="9" id="KW-0965">Cell junction</keyword>
<evidence type="ECO:0000256" key="15">
    <source>
        <dbReference type="ARBA" id="ARBA00071893"/>
    </source>
</evidence>
<evidence type="ECO:0000256" key="6">
    <source>
        <dbReference type="ARBA" id="ARBA00022427"/>
    </source>
</evidence>
<accession>A0A8J6KV54</accession>
<evidence type="ECO:0000313" key="22">
    <source>
        <dbReference type="Proteomes" id="UP000710432"/>
    </source>
</evidence>
<dbReference type="GO" id="GO:0046548">
    <property type="term" value="P:retinal rod cell development"/>
    <property type="evidence" value="ECO:0007669"/>
    <property type="project" value="TreeGrafter"/>
</dbReference>
<dbReference type="EMBL" id="JAATJU010021971">
    <property type="protein sequence ID" value="KAH0512468.1"/>
    <property type="molecule type" value="Genomic_DNA"/>
</dbReference>
<dbReference type="InterPro" id="IPR031139">
    <property type="entry name" value="RPGRIP1_fam"/>
</dbReference>
<dbReference type="SUPFAM" id="SSF49562">
    <property type="entry name" value="C2 domain (Calcium/lipid-binding domain, CaLB)"/>
    <property type="match status" value="2"/>
</dbReference>
<evidence type="ECO:0000256" key="17">
    <source>
        <dbReference type="ARBA" id="ARBA00082462"/>
    </source>
</evidence>
<keyword evidence="12" id="KW-0206">Cytoskeleton</keyword>
<feature type="coiled-coil region" evidence="18">
    <location>
        <begin position="523"/>
        <end position="585"/>
    </location>
</feature>
<dbReference type="PANTHER" id="PTHR14240">
    <property type="entry name" value="RETINITIS PIGMENTOSA GTPASE REGULATOR-INTERACTING PROTEIN"/>
    <property type="match status" value="1"/>
</dbReference>
<dbReference type="GO" id="GO:0036064">
    <property type="term" value="C:ciliary basal body"/>
    <property type="evidence" value="ECO:0007669"/>
    <property type="project" value="UniProtKB-ARBA"/>
</dbReference>
<organism evidence="21 22">
    <name type="scientific">Microtus ochrogaster</name>
    <name type="common">Prairie vole</name>
    <dbReference type="NCBI Taxonomy" id="79684"/>
    <lineage>
        <taxon>Eukaryota</taxon>
        <taxon>Metazoa</taxon>
        <taxon>Chordata</taxon>
        <taxon>Craniata</taxon>
        <taxon>Vertebrata</taxon>
        <taxon>Euteleostomi</taxon>
        <taxon>Mammalia</taxon>
        <taxon>Eutheria</taxon>
        <taxon>Euarchontoglires</taxon>
        <taxon>Glires</taxon>
        <taxon>Rodentia</taxon>
        <taxon>Myomorpha</taxon>
        <taxon>Muroidea</taxon>
        <taxon>Cricetidae</taxon>
        <taxon>Arvicolinae</taxon>
        <taxon>Microtus</taxon>
    </lineage>
</organism>
<protein>
    <recommendedName>
        <fullName evidence="15">Protein fantom</fullName>
    </recommendedName>
    <alternativeName>
        <fullName evidence="16">Nephrocystin-8</fullName>
    </alternativeName>
    <alternativeName>
        <fullName evidence="17">RPGR-interacting protein 1-like protein</fullName>
    </alternativeName>
</protein>
<feature type="region of interest" description="Disordered" evidence="19">
    <location>
        <begin position="989"/>
        <end position="1019"/>
    </location>
</feature>
<evidence type="ECO:0000256" key="12">
    <source>
        <dbReference type="ARBA" id="ARBA00023212"/>
    </source>
</evidence>
<dbReference type="GO" id="GO:0005813">
    <property type="term" value="C:centrosome"/>
    <property type="evidence" value="ECO:0007669"/>
    <property type="project" value="UniProtKB-SubCell"/>
</dbReference>
<dbReference type="InterPro" id="IPR035892">
    <property type="entry name" value="C2_domain_sf"/>
</dbReference>
<dbReference type="Gene3D" id="2.60.40.150">
    <property type="entry name" value="C2 domain"/>
    <property type="match status" value="3"/>
</dbReference>
<evidence type="ECO:0000256" key="8">
    <source>
        <dbReference type="ARBA" id="ARBA00022737"/>
    </source>
</evidence>
<dbReference type="GO" id="GO:0005923">
    <property type="term" value="C:bicellular tight junction"/>
    <property type="evidence" value="ECO:0007669"/>
    <property type="project" value="UniProtKB-SubCell"/>
</dbReference>
<dbReference type="GO" id="GO:0031870">
    <property type="term" value="F:thromboxane A2 receptor binding"/>
    <property type="evidence" value="ECO:0007669"/>
    <property type="project" value="TreeGrafter"/>
</dbReference>
<evidence type="ECO:0000256" key="4">
    <source>
        <dbReference type="ARBA" id="ARBA00004435"/>
    </source>
</evidence>
<feature type="domain" description="C2" evidence="20">
    <location>
        <begin position="808"/>
        <end position="932"/>
    </location>
</feature>
<keyword evidence="8" id="KW-0677">Repeat</keyword>
<dbReference type="PROSITE" id="PS50004">
    <property type="entry name" value="C2"/>
    <property type="match status" value="2"/>
</dbReference>
<evidence type="ECO:0000313" key="21">
    <source>
        <dbReference type="EMBL" id="KAH0512468.1"/>
    </source>
</evidence>
<feature type="coiled-coil region" evidence="18">
    <location>
        <begin position="438"/>
        <end position="486"/>
    </location>
</feature>
<name>A0A8J6KV54_MICOH</name>
<dbReference type="Pfam" id="PF00168">
    <property type="entry name" value="C2"/>
    <property type="match status" value="1"/>
</dbReference>
<keyword evidence="13" id="KW-0966">Cell projection</keyword>
<evidence type="ECO:0000256" key="7">
    <source>
        <dbReference type="ARBA" id="ARBA00022490"/>
    </source>
</evidence>
<feature type="compositionally biased region" description="Acidic residues" evidence="19">
    <location>
        <begin position="1164"/>
        <end position="1188"/>
    </location>
</feature>
<evidence type="ECO:0000256" key="18">
    <source>
        <dbReference type="SAM" id="Coils"/>
    </source>
</evidence>
<evidence type="ECO:0000256" key="19">
    <source>
        <dbReference type="SAM" id="MobiDB-lite"/>
    </source>
</evidence>
<feature type="domain" description="C2" evidence="20">
    <location>
        <begin position="612"/>
        <end position="748"/>
    </location>
</feature>
<comment type="subcellular location">
    <subcellularLocation>
        <location evidence="4">Cell junction</location>
        <location evidence="4">Tight junction</location>
    </subcellularLocation>
    <subcellularLocation>
        <location evidence="3">Cytoplasm</location>
        <location evidence="3">Cytoskeleton</location>
        <location evidence="3">Cilium axoneme</location>
    </subcellularLocation>
    <subcellularLocation>
        <location evidence="1">Cytoplasm</location>
        <location evidence="1">Cytoskeleton</location>
        <location evidence="1">Cilium basal body</location>
    </subcellularLocation>
    <subcellularLocation>
        <location evidence="2">Cytoplasm</location>
        <location evidence="2">Cytoskeleton</location>
        <location evidence="2">Microtubule organizing center</location>
        <location evidence="2">Centrosome</location>
    </subcellularLocation>
</comment>
<keyword evidence="11" id="KW-0969">Cilium</keyword>
<dbReference type="InterPro" id="IPR000008">
    <property type="entry name" value="C2_dom"/>
</dbReference>